<evidence type="ECO:0000313" key="2">
    <source>
        <dbReference type="Proteomes" id="UP000824001"/>
    </source>
</evidence>
<dbReference type="Proteomes" id="UP000824001">
    <property type="component" value="Unassembled WGS sequence"/>
</dbReference>
<dbReference type="AlphaFoldDB" id="A0A9D1FCK2"/>
<proteinExistence type="predicted"/>
<reference evidence="1" key="1">
    <citation type="submission" date="2020-10" db="EMBL/GenBank/DDBJ databases">
        <authorList>
            <person name="Gilroy R."/>
        </authorList>
    </citation>
    <scope>NUCLEOTIDE SEQUENCE</scope>
    <source>
        <strain evidence="1">ChiHjej10B9-9673</strain>
    </source>
</reference>
<reference evidence="1" key="2">
    <citation type="journal article" date="2021" name="PeerJ">
        <title>Extensive microbial diversity within the chicken gut microbiome revealed by metagenomics and culture.</title>
        <authorList>
            <person name="Gilroy R."/>
            <person name="Ravi A."/>
            <person name="Getino M."/>
            <person name="Pursley I."/>
            <person name="Horton D.L."/>
            <person name="Alikhan N.F."/>
            <person name="Baker D."/>
            <person name="Gharbi K."/>
            <person name="Hall N."/>
            <person name="Watson M."/>
            <person name="Adriaenssens E.M."/>
            <person name="Foster-Nyarko E."/>
            <person name="Jarju S."/>
            <person name="Secka A."/>
            <person name="Antonio M."/>
            <person name="Oren A."/>
            <person name="Chaudhuri R.R."/>
            <person name="La Ragione R."/>
            <person name="Hildebrand F."/>
            <person name="Pallen M.J."/>
        </authorList>
    </citation>
    <scope>NUCLEOTIDE SEQUENCE</scope>
    <source>
        <strain evidence="1">ChiHjej10B9-9673</strain>
    </source>
</reference>
<gene>
    <name evidence="1" type="ORF">IAC18_01800</name>
</gene>
<evidence type="ECO:0000313" key="1">
    <source>
        <dbReference type="EMBL" id="HIS66274.1"/>
    </source>
</evidence>
<name>A0A9D1FCK2_9FIRM</name>
<comment type="caution">
    <text evidence="1">The sequence shown here is derived from an EMBL/GenBank/DDBJ whole genome shotgun (WGS) entry which is preliminary data.</text>
</comment>
<organism evidence="1 2">
    <name type="scientific">Candidatus Scatomorpha merdipullorum</name>
    <dbReference type="NCBI Taxonomy" id="2840927"/>
    <lineage>
        <taxon>Bacteria</taxon>
        <taxon>Bacillati</taxon>
        <taxon>Bacillota</taxon>
        <taxon>Clostridia</taxon>
        <taxon>Eubacteriales</taxon>
        <taxon>Candidatus Scatomorpha</taxon>
    </lineage>
</organism>
<sequence>MSKRKKRRMEDISVNPEARVCAMHDAAGIRKTETADPKRAGMRVLDNCPEEHIM</sequence>
<dbReference type="EMBL" id="DVJK01000052">
    <property type="protein sequence ID" value="HIS66274.1"/>
    <property type="molecule type" value="Genomic_DNA"/>
</dbReference>
<protein>
    <submittedName>
        <fullName evidence="1">Uncharacterized protein</fullName>
    </submittedName>
</protein>
<accession>A0A9D1FCK2</accession>